<accession>A0A8E2QVQ3</accession>
<evidence type="ECO:0000313" key="2">
    <source>
        <dbReference type="EMBL" id="PPE04556.1"/>
    </source>
</evidence>
<comment type="caution">
    <text evidence="2">The sequence shown here is derived from an EMBL/GenBank/DDBJ whole genome shotgun (WGS) entry which is preliminary data.</text>
</comment>
<dbReference type="InterPro" id="IPR012337">
    <property type="entry name" value="RNaseH-like_sf"/>
</dbReference>
<protein>
    <submittedName>
        <fullName evidence="2">Transposase</fullName>
    </submittedName>
</protein>
<organism evidence="2 3">
    <name type="scientific">Entomoplasma ellychniae</name>
    <dbReference type="NCBI Taxonomy" id="2114"/>
    <lineage>
        <taxon>Bacteria</taxon>
        <taxon>Bacillati</taxon>
        <taxon>Mycoplasmatota</taxon>
        <taxon>Mollicutes</taxon>
        <taxon>Entomoplasmatales</taxon>
        <taxon>Entomoplasmataceae</taxon>
        <taxon>Entomoplasma</taxon>
    </lineage>
</organism>
<evidence type="ECO:0000259" key="1">
    <source>
        <dbReference type="Pfam" id="PF13333"/>
    </source>
</evidence>
<dbReference type="Proteomes" id="UP000239010">
    <property type="component" value="Unassembled WGS sequence"/>
</dbReference>
<dbReference type="GO" id="GO:0015074">
    <property type="term" value="P:DNA integration"/>
    <property type="evidence" value="ECO:0007669"/>
    <property type="project" value="InterPro"/>
</dbReference>
<dbReference type="Pfam" id="PF13333">
    <property type="entry name" value="rve_2"/>
    <property type="match status" value="1"/>
</dbReference>
<proteinExistence type="predicted"/>
<feature type="domain" description="Integrase catalytic" evidence="1">
    <location>
        <begin position="36"/>
        <end position="75"/>
    </location>
</feature>
<reference evidence="2 3" key="1">
    <citation type="submission" date="2017-11" db="EMBL/GenBank/DDBJ databases">
        <title>Genome sequence of Entomoplasma ellychniae ELCN-1 (ATCC 43707).</title>
        <authorList>
            <person name="Lo W.-S."/>
            <person name="Gasparich G.E."/>
            <person name="Kuo C.-H."/>
        </authorList>
    </citation>
    <scope>NUCLEOTIDE SEQUENCE [LARGE SCALE GENOMIC DNA]</scope>
    <source>
        <strain evidence="2 3">ELCN-1</strain>
    </source>
</reference>
<dbReference type="InterPro" id="IPR001584">
    <property type="entry name" value="Integrase_cat-core"/>
</dbReference>
<dbReference type="SUPFAM" id="SSF53098">
    <property type="entry name" value="Ribonuclease H-like"/>
    <property type="match status" value="1"/>
</dbReference>
<dbReference type="EMBL" id="PHND01000001">
    <property type="protein sequence ID" value="PPE04556.1"/>
    <property type="molecule type" value="Genomic_DNA"/>
</dbReference>
<dbReference type="AlphaFoldDB" id="A0A8E2QVQ3"/>
<evidence type="ECO:0000313" key="3">
    <source>
        <dbReference type="Proteomes" id="UP000239010"/>
    </source>
</evidence>
<keyword evidence="3" id="KW-1185">Reference proteome</keyword>
<name>A0A8E2QVQ3_9MOLU</name>
<dbReference type="RefSeq" id="WP_104205703.1">
    <property type="nucleotide sequence ID" value="NZ_PHND01000001.1"/>
</dbReference>
<sequence>MVFNTPQFEHKRFAKNNNLTISLSNPGCFLDNAACETFFSQLKTECPEVLEKSTFEEVCKLIDNYINYYNYTKIRVKSKKTTSLWLLKSNKKSFQKWNDLYFIKNILYTSKLCSKHIHCPYIKTFFYT</sequence>
<gene>
    <name evidence="2" type="ORF">EELLY_v1c02360</name>
</gene>